<keyword evidence="2" id="KW-1185">Reference proteome</keyword>
<proteinExistence type="predicted"/>
<organism evidence="1 2">
    <name type="scientific">Mycoplasmopsis glycophila</name>
    <dbReference type="NCBI Taxonomy" id="171285"/>
    <lineage>
        <taxon>Bacteria</taxon>
        <taxon>Bacillati</taxon>
        <taxon>Mycoplasmatota</taxon>
        <taxon>Mycoplasmoidales</taxon>
        <taxon>Metamycoplasmataceae</taxon>
        <taxon>Mycoplasmopsis</taxon>
    </lineage>
</organism>
<evidence type="ECO:0000313" key="1">
    <source>
        <dbReference type="EMBL" id="VEU70331.1"/>
    </source>
</evidence>
<dbReference type="KEGG" id="mgly:NCTC10194_00340"/>
<evidence type="ECO:0000313" key="2">
    <source>
        <dbReference type="Proteomes" id="UP000290815"/>
    </source>
</evidence>
<dbReference type="EMBL" id="LR215024">
    <property type="protein sequence ID" value="VEU70331.1"/>
    <property type="molecule type" value="Genomic_DNA"/>
</dbReference>
<accession>A0A449AUZ6</accession>
<gene>
    <name evidence="1" type="ORF">NCTC10194_00340</name>
</gene>
<name>A0A449AUZ6_9BACT</name>
<sequence>MNFDKENILKLIENFDFDVKDINIYEIDLRTSETLKNSVNLLEAIQDFHSQIENASFKQISNLKDLDQFLTNDIIHEVAQWNINIYDFELGNNAFFKLEYLEENNYFDDALEMVNNDKQFQEQKTIGLLKIAEFEILKECLYSYKDKMLKHLFENITQNQFEKEYELENNKEMTL</sequence>
<dbReference type="RefSeq" id="WP_129622127.1">
    <property type="nucleotide sequence ID" value="NZ_LR215024.1"/>
</dbReference>
<dbReference type="AlphaFoldDB" id="A0A449AUZ6"/>
<dbReference type="Proteomes" id="UP000290815">
    <property type="component" value="Chromosome"/>
</dbReference>
<reference evidence="1 2" key="1">
    <citation type="submission" date="2019-01" db="EMBL/GenBank/DDBJ databases">
        <authorList>
            <consortium name="Pathogen Informatics"/>
        </authorList>
    </citation>
    <scope>NUCLEOTIDE SEQUENCE [LARGE SCALE GENOMIC DNA]</scope>
    <source>
        <strain evidence="1 2">NCTC10194</strain>
    </source>
</reference>
<protein>
    <submittedName>
        <fullName evidence="1">Uncharacterized protein</fullName>
    </submittedName>
</protein>